<feature type="region of interest" description="Disordered" evidence="1">
    <location>
        <begin position="1"/>
        <end position="47"/>
    </location>
</feature>
<protein>
    <submittedName>
        <fullName evidence="2">Uncharacterized protein</fullName>
    </submittedName>
</protein>
<dbReference type="EMBL" id="PDUG01000006">
    <property type="protein sequence ID" value="PIC19950.1"/>
    <property type="molecule type" value="Genomic_DNA"/>
</dbReference>
<feature type="region of interest" description="Disordered" evidence="1">
    <location>
        <begin position="62"/>
        <end position="89"/>
    </location>
</feature>
<dbReference type="Proteomes" id="UP000230233">
    <property type="component" value="Chromosome X"/>
</dbReference>
<proteinExistence type="predicted"/>
<dbReference type="AlphaFoldDB" id="A0A2G5SY42"/>
<evidence type="ECO:0000256" key="1">
    <source>
        <dbReference type="SAM" id="MobiDB-lite"/>
    </source>
</evidence>
<accession>A0A2G5SY42</accession>
<feature type="compositionally biased region" description="Acidic residues" evidence="1">
    <location>
        <begin position="18"/>
        <end position="27"/>
    </location>
</feature>
<feature type="compositionally biased region" description="Basic residues" evidence="1">
    <location>
        <begin position="69"/>
        <end position="85"/>
    </location>
</feature>
<organism evidence="2 3">
    <name type="scientific">Caenorhabditis nigoni</name>
    <dbReference type="NCBI Taxonomy" id="1611254"/>
    <lineage>
        <taxon>Eukaryota</taxon>
        <taxon>Metazoa</taxon>
        <taxon>Ecdysozoa</taxon>
        <taxon>Nematoda</taxon>
        <taxon>Chromadorea</taxon>
        <taxon>Rhabditida</taxon>
        <taxon>Rhabditina</taxon>
        <taxon>Rhabditomorpha</taxon>
        <taxon>Rhabditoidea</taxon>
        <taxon>Rhabditidae</taxon>
        <taxon>Peloderinae</taxon>
        <taxon>Caenorhabditis</taxon>
    </lineage>
</organism>
<name>A0A2G5SY42_9PELO</name>
<feature type="compositionally biased region" description="Basic and acidic residues" evidence="1">
    <location>
        <begin position="1"/>
        <end position="11"/>
    </location>
</feature>
<comment type="caution">
    <text evidence="2">The sequence shown here is derived from an EMBL/GenBank/DDBJ whole genome shotgun (WGS) entry which is preliminary data.</text>
</comment>
<evidence type="ECO:0000313" key="3">
    <source>
        <dbReference type="Proteomes" id="UP000230233"/>
    </source>
</evidence>
<gene>
    <name evidence="2" type="primary">Cnig_chr_X.g25308</name>
    <name evidence="2" type="ORF">B9Z55_025308</name>
</gene>
<reference evidence="3" key="1">
    <citation type="submission" date="2017-10" db="EMBL/GenBank/DDBJ databases">
        <title>Rapid genome shrinkage in a self-fertile nematode reveals novel sperm competition proteins.</title>
        <authorList>
            <person name="Yin D."/>
            <person name="Schwarz E.M."/>
            <person name="Thomas C.G."/>
            <person name="Felde R.L."/>
            <person name="Korf I.F."/>
            <person name="Cutter A.D."/>
            <person name="Schartner C.M."/>
            <person name="Ralston E.J."/>
            <person name="Meyer B.J."/>
            <person name="Haag E.S."/>
        </authorList>
    </citation>
    <scope>NUCLEOTIDE SEQUENCE [LARGE SCALE GENOMIC DNA]</scope>
    <source>
        <strain evidence="3">JU1422</strain>
    </source>
</reference>
<evidence type="ECO:0000313" key="2">
    <source>
        <dbReference type="EMBL" id="PIC19950.1"/>
    </source>
</evidence>
<keyword evidence="3" id="KW-1185">Reference proteome</keyword>
<sequence length="327" mass="37604">MVGGKGMDKRSSSLSSITEEDHEEFEDEGQHNGQESEQAPPPGESSVCVINGKIWYLVSENKGSSTCSKSKKKNSKKGEKKNKKKLTAEETEDELLDRLIQENRKSAELDQEPVPYKRVPMTPERRKEIMDFISIVPENPEEKERRLKLKELAGPEFQRVLAERIKKLEAAPISQIISKLSFGELLLQTVDKSVAFFIKDIGSVMKHGMHPENIENLFFDQFKEHVVIPDPNESPKAIRKRCKFVRNFLFKYKKRYVTEEDKYMKLRSFLYLNLLSQLLDGVKVHIPTLEALVKLDGTPEFEKKEAAILKTVLAQYLYQLDGITMKI</sequence>